<proteinExistence type="predicted"/>
<organism evidence="1 2">
    <name type="scientific">Avena sativa</name>
    <name type="common">Oat</name>
    <dbReference type="NCBI Taxonomy" id="4498"/>
    <lineage>
        <taxon>Eukaryota</taxon>
        <taxon>Viridiplantae</taxon>
        <taxon>Streptophyta</taxon>
        <taxon>Embryophyta</taxon>
        <taxon>Tracheophyta</taxon>
        <taxon>Spermatophyta</taxon>
        <taxon>Magnoliopsida</taxon>
        <taxon>Liliopsida</taxon>
        <taxon>Poales</taxon>
        <taxon>Poaceae</taxon>
        <taxon>BOP clade</taxon>
        <taxon>Pooideae</taxon>
        <taxon>Poodae</taxon>
        <taxon>Poeae</taxon>
        <taxon>Poeae Chloroplast Group 1 (Aveneae type)</taxon>
        <taxon>Aveninae</taxon>
        <taxon>Avena</taxon>
    </lineage>
</organism>
<name>A0ACD5W9V5_AVESA</name>
<protein>
    <submittedName>
        <fullName evidence="1">Uncharacterized protein</fullName>
    </submittedName>
</protein>
<keyword evidence="2" id="KW-1185">Reference proteome</keyword>
<dbReference type="EnsemblPlants" id="AVESA.00010b.r2.4AG0584410.1">
    <property type="protein sequence ID" value="AVESA.00010b.r2.4AG0584410.1.CDS.1"/>
    <property type="gene ID" value="AVESA.00010b.r2.4AG0584410"/>
</dbReference>
<reference evidence="1" key="1">
    <citation type="submission" date="2021-05" db="EMBL/GenBank/DDBJ databases">
        <authorList>
            <person name="Scholz U."/>
            <person name="Mascher M."/>
            <person name="Fiebig A."/>
        </authorList>
    </citation>
    <scope>NUCLEOTIDE SEQUENCE [LARGE SCALE GENOMIC DNA]</scope>
</reference>
<sequence>MVRWFELQNIARTVVYSDSEDQLIWQYETNGVYSSKSMYALLNFRGVTPIYMPAIWGLKVPPRIQGVLWLFSQNKIMTRENLRARGMPTPLEYELCKEIESVKHLLF</sequence>
<evidence type="ECO:0000313" key="2">
    <source>
        <dbReference type="Proteomes" id="UP001732700"/>
    </source>
</evidence>
<evidence type="ECO:0000313" key="1">
    <source>
        <dbReference type="EnsemblPlants" id="AVESA.00010b.r2.4AG0584410.1.CDS.1"/>
    </source>
</evidence>
<reference evidence="1" key="2">
    <citation type="submission" date="2025-09" db="UniProtKB">
        <authorList>
            <consortium name="EnsemblPlants"/>
        </authorList>
    </citation>
    <scope>IDENTIFICATION</scope>
</reference>
<dbReference type="Proteomes" id="UP001732700">
    <property type="component" value="Chromosome 4A"/>
</dbReference>
<accession>A0ACD5W9V5</accession>